<name>A0ABV0VG24_9TELE</name>
<evidence type="ECO:0000313" key="1">
    <source>
        <dbReference type="EMBL" id="MEQ2256210.1"/>
    </source>
</evidence>
<proteinExistence type="predicted"/>
<accession>A0ABV0VG24</accession>
<organism evidence="1 2">
    <name type="scientific">Ilyodon furcidens</name>
    <name type="common">goldbreast splitfin</name>
    <dbReference type="NCBI Taxonomy" id="33524"/>
    <lineage>
        <taxon>Eukaryota</taxon>
        <taxon>Metazoa</taxon>
        <taxon>Chordata</taxon>
        <taxon>Craniata</taxon>
        <taxon>Vertebrata</taxon>
        <taxon>Euteleostomi</taxon>
        <taxon>Actinopterygii</taxon>
        <taxon>Neopterygii</taxon>
        <taxon>Teleostei</taxon>
        <taxon>Neoteleostei</taxon>
        <taxon>Acanthomorphata</taxon>
        <taxon>Ovalentaria</taxon>
        <taxon>Atherinomorphae</taxon>
        <taxon>Cyprinodontiformes</taxon>
        <taxon>Goodeidae</taxon>
        <taxon>Ilyodon</taxon>
    </lineage>
</organism>
<keyword evidence="2" id="KW-1185">Reference proteome</keyword>
<gene>
    <name evidence="1" type="ORF">ILYODFUR_022067</name>
</gene>
<evidence type="ECO:0000313" key="2">
    <source>
        <dbReference type="Proteomes" id="UP001482620"/>
    </source>
</evidence>
<dbReference type="EMBL" id="JAHRIQ010106675">
    <property type="protein sequence ID" value="MEQ2256210.1"/>
    <property type="molecule type" value="Genomic_DNA"/>
</dbReference>
<protein>
    <submittedName>
        <fullName evidence="1">Uncharacterized protein</fullName>
    </submittedName>
</protein>
<reference evidence="1 2" key="1">
    <citation type="submission" date="2021-06" db="EMBL/GenBank/DDBJ databases">
        <authorList>
            <person name="Palmer J.M."/>
        </authorList>
    </citation>
    <scope>NUCLEOTIDE SEQUENCE [LARGE SCALE GENOMIC DNA]</scope>
    <source>
        <strain evidence="2">if_2019</strain>
        <tissue evidence="1">Muscle</tissue>
    </source>
</reference>
<comment type="caution">
    <text evidence="1">The sequence shown here is derived from an EMBL/GenBank/DDBJ whole genome shotgun (WGS) entry which is preliminary data.</text>
</comment>
<sequence length="111" mass="12383">MKVSQMILMSWIIFHPFPENDPPVVGKVPLESFLGVFFTGNYRVSENIMFPRNHLLAFLLPDLLTKLLKLKDSPSSVPQFMSYLFLLFPPSASQFNPGPSGGELGPSSWGP</sequence>
<dbReference type="Proteomes" id="UP001482620">
    <property type="component" value="Unassembled WGS sequence"/>
</dbReference>